<comment type="caution">
    <text evidence="2">The sequence shown here is derived from an EMBL/GenBank/DDBJ whole genome shotgun (WGS) entry which is preliminary data.</text>
</comment>
<dbReference type="InterPro" id="IPR022208">
    <property type="entry name" value="DUF3737"/>
</dbReference>
<accession>A0A7Y0F2N8</accession>
<dbReference type="InterPro" id="IPR012334">
    <property type="entry name" value="Pectin_lyas_fold"/>
</dbReference>
<organism evidence="2 3">
    <name type="scientific">Bifidobacterium moraviense</name>
    <dbReference type="NCBI Taxonomy" id="2675323"/>
    <lineage>
        <taxon>Bacteria</taxon>
        <taxon>Bacillati</taxon>
        <taxon>Actinomycetota</taxon>
        <taxon>Actinomycetes</taxon>
        <taxon>Bifidobacteriales</taxon>
        <taxon>Bifidobacteriaceae</taxon>
        <taxon>Bifidobacterium</taxon>
    </lineage>
</organism>
<dbReference type="Proteomes" id="UP000588277">
    <property type="component" value="Unassembled WGS sequence"/>
</dbReference>
<dbReference type="RefSeq" id="WP_169275106.1">
    <property type="nucleotide sequence ID" value="NZ_JAAIIH010000001.1"/>
</dbReference>
<dbReference type="Gene3D" id="2.160.20.10">
    <property type="entry name" value="Single-stranded right-handed beta-helix, Pectin lyase-like"/>
    <property type="match status" value="1"/>
</dbReference>
<evidence type="ECO:0000256" key="1">
    <source>
        <dbReference type="SAM" id="MobiDB-lite"/>
    </source>
</evidence>
<evidence type="ECO:0000313" key="3">
    <source>
        <dbReference type="Proteomes" id="UP000588277"/>
    </source>
</evidence>
<proteinExistence type="predicted"/>
<dbReference type="SUPFAM" id="SSF51126">
    <property type="entry name" value="Pectin lyase-like"/>
    <property type="match status" value="1"/>
</dbReference>
<reference evidence="2 3" key="1">
    <citation type="submission" date="2020-02" db="EMBL/GenBank/DDBJ databases">
        <title>Characterization of phylogenetic diversity of novel bifidobacterial species isolated in Czech ZOOs.</title>
        <authorList>
            <person name="Lugli G.A."/>
            <person name="Vera N.B."/>
            <person name="Ventura M."/>
        </authorList>
    </citation>
    <scope>NUCLEOTIDE SEQUENCE [LARGE SCALE GENOMIC DNA]</scope>
    <source>
        <strain evidence="2 3">DSM 109958</strain>
    </source>
</reference>
<protein>
    <submittedName>
        <fullName evidence="2">Hydrogenase</fullName>
    </submittedName>
</protein>
<feature type="compositionally biased region" description="Basic and acidic residues" evidence="1">
    <location>
        <begin position="16"/>
        <end position="25"/>
    </location>
</feature>
<sequence length="303" mass="34263">MSQSAARSSAQSPHTSAHDGEHAEVRQRRLTGERAAFFAERTAFTDVTFADGESPLKHASGIDLDECWFQWKYPLWYCDDVTVRRSTWLEMARAGVWYTNRIAVEDSTIEAPKNFRRCRDVTLHNVDLTHADETLWSCTDVTMENVVARGDYFGMNCERIDASNFRLVGNYPFDGAKDVTIRDSRLVSKDAFWNTRNVTVEHSFICGEYLGWNSENLTLVDCTIESLQGLCYARNLTLRHCRLVNTTLAFEYSTVDADVDSTIDSVINPSSGTIRSFGIGELTMDPARIDPSATRIETKEEHA</sequence>
<dbReference type="Pfam" id="PF12541">
    <property type="entry name" value="DUF3737"/>
    <property type="match status" value="1"/>
</dbReference>
<feature type="compositionally biased region" description="Low complexity" evidence="1">
    <location>
        <begin position="1"/>
        <end position="12"/>
    </location>
</feature>
<feature type="region of interest" description="Disordered" evidence="1">
    <location>
        <begin position="1"/>
        <end position="25"/>
    </location>
</feature>
<dbReference type="InterPro" id="IPR011050">
    <property type="entry name" value="Pectin_lyase_fold/virulence"/>
</dbReference>
<keyword evidence="3" id="KW-1185">Reference proteome</keyword>
<name>A0A7Y0F2N8_9BIFI</name>
<dbReference type="AlphaFoldDB" id="A0A7Y0F2N8"/>
<evidence type="ECO:0000313" key="2">
    <source>
        <dbReference type="EMBL" id="NMM99971.1"/>
    </source>
</evidence>
<gene>
    <name evidence="2" type="ORF">G1C96_0549</name>
</gene>
<dbReference type="EMBL" id="JAAIIH010000001">
    <property type="protein sequence ID" value="NMM99971.1"/>
    <property type="molecule type" value="Genomic_DNA"/>
</dbReference>